<proteinExistence type="inferred from homology"/>
<dbReference type="GO" id="GO:0019903">
    <property type="term" value="F:protein phosphatase binding"/>
    <property type="evidence" value="ECO:0007669"/>
    <property type="project" value="InterPro"/>
</dbReference>
<feature type="region of interest" description="Disordered" evidence="3">
    <location>
        <begin position="1"/>
        <end position="26"/>
    </location>
</feature>
<dbReference type="Pfam" id="PF04499">
    <property type="entry name" value="SAPS"/>
    <property type="match status" value="1"/>
</dbReference>
<reference evidence="4" key="1">
    <citation type="submission" date="2021-01" db="EMBL/GenBank/DDBJ databases">
        <authorList>
            <person name="Corre E."/>
            <person name="Pelletier E."/>
            <person name="Niang G."/>
            <person name="Scheremetjew M."/>
            <person name="Finn R."/>
            <person name="Kale V."/>
            <person name="Holt S."/>
            <person name="Cochrane G."/>
            <person name="Meng A."/>
            <person name="Brown T."/>
            <person name="Cohen L."/>
        </authorList>
    </citation>
    <scope>NUCLEOTIDE SEQUENCE</scope>
    <source>
        <strain evidence="4">CCMP3276</strain>
    </source>
</reference>
<dbReference type="AlphaFoldDB" id="A0A7S0T5V3"/>
<dbReference type="GO" id="GO:0019888">
    <property type="term" value="F:protein phosphatase regulator activity"/>
    <property type="evidence" value="ECO:0007669"/>
    <property type="project" value="TreeGrafter"/>
</dbReference>
<evidence type="ECO:0000256" key="2">
    <source>
        <dbReference type="ARBA" id="ARBA00023306"/>
    </source>
</evidence>
<evidence type="ECO:0000256" key="1">
    <source>
        <dbReference type="ARBA" id="ARBA00006180"/>
    </source>
</evidence>
<dbReference type="PANTHER" id="PTHR12634">
    <property type="entry name" value="SIT4 YEAST -ASSOCIATING PROTEIN-RELATED"/>
    <property type="match status" value="1"/>
</dbReference>
<evidence type="ECO:0000313" key="4">
    <source>
        <dbReference type="EMBL" id="CAD8725850.1"/>
    </source>
</evidence>
<organism evidence="4">
    <name type="scientific">Erythrolobus madagascarensis</name>
    <dbReference type="NCBI Taxonomy" id="708628"/>
    <lineage>
        <taxon>Eukaryota</taxon>
        <taxon>Rhodophyta</taxon>
        <taxon>Bangiophyceae</taxon>
        <taxon>Porphyridiales</taxon>
        <taxon>Porphyridiaceae</taxon>
        <taxon>Erythrolobus</taxon>
    </lineage>
</organism>
<keyword evidence="2" id="KW-0131">Cell cycle</keyword>
<gene>
    <name evidence="4" type="ORF">EMAD1354_LOCUS1930</name>
</gene>
<dbReference type="InterPro" id="IPR007587">
    <property type="entry name" value="SAPS"/>
</dbReference>
<name>A0A7S0T5V3_9RHOD</name>
<feature type="compositionally biased region" description="Basic and acidic residues" evidence="3">
    <location>
        <begin position="7"/>
        <end position="21"/>
    </location>
</feature>
<accession>A0A7S0T5V3</accession>
<comment type="similarity">
    <text evidence="1">Belongs to the SAPS family.</text>
</comment>
<dbReference type="EMBL" id="HBFE01002902">
    <property type="protein sequence ID" value="CAD8725850.1"/>
    <property type="molecule type" value="Transcribed_RNA"/>
</dbReference>
<sequence length="684" mass="75582">MASRVSTTREEVSDNNNDKKKQGGFLRRVRNRTIDTLDSVKGSIAFPQRKTSVNMERSSVDSKLARMSLGGGAARASSDIGGRESGGGAEAQPRFSYALDEIPQSVKTKEFKEILSNAKAGKTSVVALLETMFLLEENLPGDVYVQLFKFLSRLKNLRIMVKLLVTTPMPEDSGNSMSEADVRLRERSPYVVSMVLSSGPYQIRRVLSLNPALIEQLLKYFDSCDDLHAVGTVRVSRVVFALLNDSPLETIRLMTKRKNFVKNLTTRLYSVPVAELLPQMFSTSKPDSLSSLRFGAPNIEGILLLGEARVHELIADAFELAEQDRAENGESYKSVALIENGPRCIGALTMRAMATSHFEPETSNLDRLMCKRLNAALDLINIFHQPEPLIRMLDVGLAASKADPNRRCLRAVVNAIIDTLFAYHSGIKSPSPGISRAVQSVNLDPFEDKLGLRIPALTAILRESLDRRAFDSNTAPSSAAGTSSESRPIQPREQLGSVKLKVIEMLVFLFAFQTTETVQLLVESETPQVIFGLFLRFQWNNMLQNLVAMSIEASLIGRDKKLKIAWLKSVGLMQHLVELWARAQNEPEHVVEPVAYRGWLIRVSKAVDGFLVRNAEAASRNGGADALDVTALVGAAVLSEFEKIETVEVEKFERMESTPLGGDELPKRTVSILRNLAPAEQVLI</sequence>
<dbReference type="PANTHER" id="PTHR12634:SF8">
    <property type="entry name" value="FIERY MOUNTAIN, ISOFORM D"/>
    <property type="match status" value="1"/>
</dbReference>
<evidence type="ECO:0000256" key="3">
    <source>
        <dbReference type="SAM" id="MobiDB-lite"/>
    </source>
</evidence>
<protein>
    <submittedName>
        <fullName evidence="4">Uncharacterized protein</fullName>
    </submittedName>
</protein>